<protein>
    <submittedName>
        <fullName evidence="1">Uncharacterized protein</fullName>
    </submittedName>
</protein>
<evidence type="ECO:0000313" key="1">
    <source>
        <dbReference type="EMBL" id="CEM46747.1"/>
    </source>
</evidence>
<dbReference type="PhylomeDB" id="A0A0G4HR24"/>
<sequence length="546" mass="57912">MMSVECVDTFRNTSNRSSSVSLPDCTMSRRAVSLILGAAAALYALCEVPTARGHLQPPAMRRFLGSKAKKRLIQEAVANDQIQNAQVVDLDDGLRGDAIGPSASIRNSFSVSLEGSLAGASPDLKNSECGGSASSPSVWYSFRVPESNSSWSLTVDTYKSSLDTVMGLLSGACATANDTGCSCVGTNDNGCGRGTYGSRISSRVSGGSDFLALVRSYNSEETGTFELTLFATVVPPPSENDGIERAATVQLEREPTAARNSTLPRSTATVTVEGTLLSTSRDSNVCSERSGRAGVWYRVDINKTSALSVEVTSKEHSMRASVLKGSECLSSPSSPPCSCLTSRAMKEQTVVASPSAYLIWIFAVEDAAVDERRSAFTLTLAVSVLPPPPENDGIERAATVQLEREPTAAGNSTLPRSTATVTVEGTLLSASSDSNICSERSGRAGVWYRVDVNETSALSVEVTSKERSMRTSVLKGSECLSSPSSPPCSCVTDWIRSARAVRASQSTYFMWVFVDDKVALLDRTSTFNRTVSLAVLPPPPANTVIE</sequence>
<gene>
    <name evidence="1" type="ORF">Cvel_30464</name>
</gene>
<accession>A0A0G4HR24</accession>
<organism evidence="1">
    <name type="scientific">Chromera velia CCMP2878</name>
    <dbReference type="NCBI Taxonomy" id="1169474"/>
    <lineage>
        <taxon>Eukaryota</taxon>
        <taxon>Sar</taxon>
        <taxon>Alveolata</taxon>
        <taxon>Colpodellida</taxon>
        <taxon>Chromeraceae</taxon>
        <taxon>Chromera</taxon>
    </lineage>
</organism>
<dbReference type="VEuPathDB" id="CryptoDB:Cvel_30464"/>
<proteinExistence type="predicted"/>
<reference evidence="1" key="1">
    <citation type="submission" date="2014-11" db="EMBL/GenBank/DDBJ databases">
        <authorList>
            <person name="Otto D Thomas"/>
            <person name="Naeem Raeece"/>
        </authorList>
    </citation>
    <scope>NUCLEOTIDE SEQUENCE</scope>
</reference>
<name>A0A0G4HR24_9ALVE</name>
<dbReference type="AlphaFoldDB" id="A0A0G4HR24"/>
<dbReference type="EMBL" id="CDMZ01003541">
    <property type="protein sequence ID" value="CEM46747.1"/>
    <property type="molecule type" value="Genomic_DNA"/>
</dbReference>